<reference evidence="13" key="1">
    <citation type="journal article" date="2019" name="Int. J. Syst. Evol. Microbiol.">
        <title>The Global Catalogue of Microorganisms (GCM) 10K type strain sequencing project: providing services to taxonomists for standard genome sequencing and annotation.</title>
        <authorList>
            <consortium name="The Broad Institute Genomics Platform"/>
            <consortium name="The Broad Institute Genome Sequencing Center for Infectious Disease"/>
            <person name="Wu L."/>
            <person name="Ma J."/>
        </authorList>
    </citation>
    <scope>NUCLEOTIDE SEQUENCE [LARGE SCALE GENOMIC DNA]</scope>
    <source>
        <strain evidence="13">CCUG 56756</strain>
    </source>
</reference>
<keyword evidence="4 8" id="KW-0547">Nucleotide-binding</keyword>
<feature type="compositionally biased region" description="Polar residues" evidence="10">
    <location>
        <begin position="98"/>
        <end position="114"/>
    </location>
</feature>
<feature type="region of interest" description="Disordered" evidence="10">
    <location>
        <begin position="49"/>
        <end position="193"/>
    </location>
</feature>
<comment type="caution">
    <text evidence="12">The sequence shown here is derived from an EMBL/GenBank/DDBJ whole genome shotgun (WGS) entry which is preliminary data.</text>
</comment>
<keyword evidence="8" id="KW-0963">Cytoplasm</keyword>
<dbReference type="SUPFAM" id="SSF52540">
    <property type="entry name" value="P-loop containing nucleoside triphosphate hydrolases"/>
    <property type="match status" value="1"/>
</dbReference>
<evidence type="ECO:0000256" key="3">
    <source>
        <dbReference type="ARBA" id="ARBA00022540"/>
    </source>
</evidence>
<dbReference type="Pfam" id="PF11987">
    <property type="entry name" value="IF-2"/>
    <property type="match status" value="1"/>
</dbReference>
<feature type="compositionally biased region" description="Low complexity" evidence="10">
    <location>
        <begin position="121"/>
        <end position="133"/>
    </location>
</feature>
<evidence type="ECO:0000256" key="2">
    <source>
        <dbReference type="ARBA" id="ARBA00020675"/>
    </source>
</evidence>
<dbReference type="SUPFAM" id="SSF52156">
    <property type="entry name" value="Initiation factor IF2/eIF5b, domain 3"/>
    <property type="match status" value="1"/>
</dbReference>
<feature type="compositionally biased region" description="Low complexity" evidence="10">
    <location>
        <begin position="51"/>
        <end position="88"/>
    </location>
</feature>
<feature type="binding site" evidence="8">
    <location>
        <begin position="286"/>
        <end position="293"/>
    </location>
    <ligand>
        <name>GTP</name>
        <dbReference type="ChEBI" id="CHEBI:37565"/>
    </ligand>
</feature>
<keyword evidence="5 8" id="KW-0648">Protein biosynthesis</keyword>
<dbReference type="InterPro" id="IPR009000">
    <property type="entry name" value="Transl_B-barrel_sf"/>
</dbReference>
<dbReference type="InterPro" id="IPR053905">
    <property type="entry name" value="EF-G-like_DII"/>
</dbReference>
<dbReference type="InterPro" id="IPR005225">
    <property type="entry name" value="Small_GTP-bd"/>
</dbReference>
<feature type="binding site" evidence="8">
    <location>
        <begin position="386"/>
        <end position="389"/>
    </location>
    <ligand>
        <name>GTP</name>
        <dbReference type="ChEBI" id="CHEBI:37565"/>
    </ligand>
</feature>
<comment type="function">
    <text evidence="7 8 9">One of the essential components for the initiation of protein synthesis. Protects formylmethionyl-tRNA from spontaneous hydrolysis and promotes its binding to the 30S ribosomal subunits. Also involved in the hydrolysis of GTP during the formation of the 70S ribosomal complex.</text>
</comment>
<comment type="subcellular location">
    <subcellularLocation>
        <location evidence="8">Cytoplasm</location>
    </subcellularLocation>
</comment>
<dbReference type="HAMAP" id="MF_00100_B">
    <property type="entry name" value="IF_2_B"/>
    <property type="match status" value="1"/>
</dbReference>
<dbReference type="Gene3D" id="3.40.50.300">
    <property type="entry name" value="P-loop containing nucleotide triphosphate hydrolases"/>
    <property type="match status" value="1"/>
</dbReference>
<evidence type="ECO:0000313" key="12">
    <source>
        <dbReference type="EMBL" id="MFD1030967.1"/>
    </source>
</evidence>
<dbReference type="PANTHER" id="PTHR43381:SF5">
    <property type="entry name" value="TR-TYPE G DOMAIN-CONTAINING PROTEIN"/>
    <property type="match status" value="1"/>
</dbReference>
<evidence type="ECO:0000313" key="13">
    <source>
        <dbReference type="Proteomes" id="UP001597109"/>
    </source>
</evidence>
<keyword evidence="3 8" id="KW-0396">Initiation factor</keyword>
<dbReference type="PANTHER" id="PTHR43381">
    <property type="entry name" value="TRANSLATION INITIATION FACTOR IF-2-RELATED"/>
    <property type="match status" value="1"/>
</dbReference>
<evidence type="ECO:0000256" key="9">
    <source>
        <dbReference type="RuleBase" id="RU000644"/>
    </source>
</evidence>
<dbReference type="NCBIfam" id="TIGR00487">
    <property type="entry name" value="IF-2"/>
    <property type="match status" value="1"/>
</dbReference>
<keyword evidence="13" id="KW-1185">Reference proteome</keyword>
<dbReference type="InterPro" id="IPR000795">
    <property type="entry name" value="T_Tr_GTP-bd_dom"/>
</dbReference>
<sequence length="776" mass="83730">MTKIRVHEYAKKVDKPSKEIIQQLTKMDISVTNHMSTLEDNAVSKLDGIYKKSSSASTTPAPTKPQNQNQSRPQGQGARPQGQSRPQGGQSGTRPAGQGQSRPAGQNRPGQGQSRPAAAPSQGQSRSQGNGQRPAAPAKSGSNFTPKAAKPTAGPGQRNSKRPSGGGQNRNRKGKQQRPVNPLPPMPKREKELPAKITFSESLTVGELAKKLGREPSEIIKKLFMLGVMATINQELDKDAIELICAEYEVEVEEEILVDKTDLEVYFEPEDESLNEERPPVVTIMGHVDHGKTTLLDSIRHTKVTAGEAGGITQHIGAYQVDENGKKITFLDTPGHAAFTTMRARGAKVTDLAIIVVAADDGVMPQTVEAINHAKAAEVPIIIAVNKMDKPSANPDRVMQELTEHGLVAEAWGGDTIFVPLSALNGEGIDTLLEMILLVSEVGELKANPARRAIGTVIEAELDKGRGSVATLLVQDGTLNVGDPIVVGNTFGRVRAMVSDTGRRVKEAGPSMPVEITGLNDVPQAGDRFVVFEDERTARSVGESRATSALQVQRSEKTRVTLDNLFDQLKQGEMKELNLIVKADVQGAVEAMAASLLKIDVEGVNVKIIHTGAGAITESDISLAAASNAIVIGFNVRPDANAKRAADAEGVDIRLHRIIYKVIEEIEFAMKGLLDPEFEEKIIGQAEVRSTFKVSKVGTIAGSYVTEGKITRDSGVRVIREGIVVFEGEMDTLKRFKDDAKEVAKGYECGITIKKFNDVKEGDIIEAYVMEEIIRK</sequence>
<feature type="region of interest" description="G-domain" evidence="8">
    <location>
        <begin position="280"/>
        <end position="428"/>
    </location>
</feature>
<keyword evidence="6 8" id="KW-0342">GTP-binding</keyword>
<comment type="similarity">
    <text evidence="1 8 9">Belongs to the TRAFAC class translation factor GTPase superfamily. Classic translation factor GTPase family. IF-2 subfamily.</text>
</comment>
<proteinExistence type="inferred from homology"/>
<dbReference type="Pfam" id="PF00009">
    <property type="entry name" value="GTP_EFTU"/>
    <property type="match status" value="1"/>
</dbReference>
<dbReference type="NCBIfam" id="TIGR00231">
    <property type="entry name" value="small_GTP"/>
    <property type="match status" value="1"/>
</dbReference>
<protein>
    <recommendedName>
        <fullName evidence="2 8">Translation initiation factor IF-2</fullName>
    </recommendedName>
</protein>
<evidence type="ECO:0000259" key="11">
    <source>
        <dbReference type="PROSITE" id="PS51722"/>
    </source>
</evidence>
<dbReference type="InterPro" id="IPR015760">
    <property type="entry name" value="TIF_IF2"/>
</dbReference>
<name>A0ABW3L8P9_9BACL</name>
<dbReference type="Proteomes" id="UP001597109">
    <property type="component" value="Unassembled WGS sequence"/>
</dbReference>
<dbReference type="Gene3D" id="3.40.50.10050">
    <property type="entry name" value="Translation initiation factor IF- 2, domain 3"/>
    <property type="match status" value="1"/>
</dbReference>
<dbReference type="RefSeq" id="WP_144837280.1">
    <property type="nucleotide sequence ID" value="NZ_JBHTKI010000008.1"/>
</dbReference>
<evidence type="ECO:0000256" key="1">
    <source>
        <dbReference type="ARBA" id="ARBA00007733"/>
    </source>
</evidence>
<feature type="domain" description="Tr-type G" evidence="11">
    <location>
        <begin position="277"/>
        <end position="446"/>
    </location>
</feature>
<dbReference type="Gene3D" id="2.40.30.10">
    <property type="entry name" value="Translation factors"/>
    <property type="match status" value="2"/>
</dbReference>
<dbReference type="CDD" id="cd03702">
    <property type="entry name" value="IF2_mtIF2_II"/>
    <property type="match status" value="1"/>
</dbReference>
<dbReference type="InterPro" id="IPR023115">
    <property type="entry name" value="TIF_IF2_dom3"/>
</dbReference>
<evidence type="ECO:0000256" key="10">
    <source>
        <dbReference type="SAM" id="MobiDB-lite"/>
    </source>
</evidence>
<dbReference type="InterPro" id="IPR027417">
    <property type="entry name" value="P-loop_NTPase"/>
</dbReference>
<feature type="binding site" evidence="8">
    <location>
        <begin position="332"/>
        <end position="336"/>
    </location>
    <ligand>
        <name>GTP</name>
        <dbReference type="ChEBI" id="CHEBI:37565"/>
    </ligand>
</feature>
<dbReference type="GO" id="GO:0003743">
    <property type="term" value="F:translation initiation factor activity"/>
    <property type="evidence" value="ECO:0007669"/>
    <property type="project" value="UniProtKB-KW"/>
</dbReference>
<dbReference type="InterPro" id="IPR036925">
    <property type="entry name" value="TIF_IF2_dom3_sf"/>
</dbReference>
<dbReference type="Pfam" id="PF04760">
    <property type="entry name" value="IF2_N"/>
    <property type="match status" value="2"/>
</dbReference>
<evidence type="ECO:0000256" key="5">
    <source>
        <dbReference type="ARBA" id="ARBA00022917"/>
    </source>
</evidence>
<dbReference type="CDD" id="cd03692">
    <property type="entry name" value="mtIF2_IVc"/>
    <property type="match status" value="1"/>
</dbReference>
<dbReference type="Pfam" id="PF22042">
    <property type="entry name" value="EF-G_D2"/>
    <property type="match status" value="1"/>
</dbReference>
<accession>A0ABW3L8P9</accession>
<dbReference type="Gene3D" id="1.10.10.2480">
    <property type="match status" value="1"/>
</dbReference>
<dbReference type="PROSITE" id="PS51722">
    <property type="entry name" value="G_TR_2"/>
    <property type="match status" value="1"/>
</dbReference>
<dbReference type="PROSITE" id="PS01176">
    <property type="entry name" value="IF2"/>
    <property type="match status" value="1"/>
</dbReference>
<dbReference type="InterPro" id="IPR000178">
    <property type="entry name" value="TF_IF2_bacterial-like"/>
</dbReference>
<evidence type="ECO:0000256" key="7">
    <source>
        <dbReference type="ARBA" id="ARBA00025162"/>
    </source>
</evidence>
<evidence type="ECO:0000256" key="6">
    <source>
        <dbReference type="ARBA" id="ARBA00023134"/>
    </source>
</evidence>
<evidence type="ECO:0000256" key="8">
    <source>
        <dbReference type="HAMAP-Rule" id="MF_00100"/>
    </source>
</evidence>
<dbReference type="InterPro" id="IPR044145">
    <property type="entry name" value="IF2_II"/>
</dbReference>
<dbReference type="SUPFAM" id="SSF50447">
    <property type="entry name" value="Translation proteins"/>
    <property type="match status" value="2"/>
</dbReference>
<gene>
    <name evidence="8 12" type="primary">infB</name>
    <name evidence="12" type="ORF">ACFQ1X_05930</name>
</gene>
<evidence type="ECO:0000256" key="4">
    <source>
        <dbReference type="ARBA" id="ARBA00022741"/>
    </source>
</evidence>
<dbReference type="InterPro" id="IPR006847">
    <property type="entry name" value="IF2_N"/>
</dbReference>
<dbReference type="CDD" id="cd01887">
    <property type="entry name" value="IF2_eIF5B"/>
    <property type="match status" value="1"/>
</dbReference>
<dbReference type="EMBL" id="JBHTKI010000008">
    <property type="protein sequence ID" value="MFD1030967.1"/>
    <property type="molecule type" value="Genomic_DNA"/>
</dbReference>
<organism evidence="12 13">
    <name type="scientific">Metaplanococcus flavidus</name>
    <dbReference type="NCBI Taxonomy" id="569883"/>
    <lineage>
        <taxon>Bacteria</taxon>
        <taxon>Bacillati</taxon>
        <taxon>Bacillota</taxon>
        <taxon>Bacilli</taxon>
        <taxon>Bacillales</taxon>
        <taxon>Caryophanaceae</taxon>
        <taxon>Metaplanococcus</taxon>
    </lineage>
</organism>